<dbReference type="EMBL" id="CP059319">
    <property type="protein sequence ID" value="QTH19685.1"/>
    <property type="molecule type" value="Genomic_DNA"/>
</dbReference>
<dbReference type="RefSeq" id="WP_208631667.1">
    <property type="nucleotide sequence ID" value="NZ_CP059319.1"/>
</dbReference>
<reference evidence="2" key="1">
    <citation type="submission" date="2020-07" db="EMBL/GenBank/DDBJ databases">
        <authorList>
            <person name="Camacho E."/>
        </authorList>
    </citation>
    <scope>NUCLEOTIDE SEQUENCE</scope>
    <source>
        <strain evidence="2">MPO218</strain>
    </source>
</reference>
<evidence type="ECO:0000313" key="3">
    <source>
        <dbReference type="Proteomes" id="UP000664914"/>
    </source>
</evidence>
<keyword evidence="1" id="KW-0812">Transmembrane</keyword>
<reference evidence="2" key="2">
    <citation type="submission" date="2021-04" db="EMBL/GenBank/DDBJ databases">
        <title>Isolation and genomic analysis of the ibuprofen-degrading bacterium Sphingomonas strain MPO218.</title>
        <authorList>
            <person name="Aulestia M."/>
            <person name="Flores A."/>
            <person name="Mangas E.L."/>
            <person name="Perez-Pulido A.J."/>
            <person name="Santero E."/>
            <person name="Camacho E.M."/>
        </authorList>
    </citation>
    <scope>NUCLEOTIDE SEQUENCE</scope>
    <source>
        <strain evidence="2">MPO218</strain>
    </source>
</reference>
<accession>A0A975CXN5</accession>
<evidence type="ECO:0008006" key="4">
    <source>
        <dbReference type="Google" id="ProtNLM"/>
    </source>
</evidence>
<gene>
    <name evidence="2" type="ORF">HRJ34_15030</name>
</gene>
<evidence type="ECO:0000256" key="1">
    <source>
        <dbReference type="SAM" id="Phobius"/>
    </source>
</evidence>
<sequence>MGIDTLTYSQSLEQAGFKRAQADAIAAGMGKAAADLVTKADLDAAIDRVTIRVGALLAAGLAISTAVLGLLISLH</sequence>
<organism evidence="2 3">
    <name type="scientific">Rhizorhabdus wittichii</name>
    <dbReference type="NCBI Taxonomy" id="160791"/>
    <lineage>
        <taxon>Bacteria</taxon>
        <taxon>Pseudomonadati</taxon>
        <taxon>Pseudomonadota</taxon>
        <taxon>Alphaproteobacteria</taxon>
        <taxon>Sphingomonadales</taxon>
        <taxon>Sphingomonadaceae</taxon>
        <taxon>Rhizorhabdus</taxon>
    </lineage>
</organism>
<protein>
    <recommendedName>
        <fullName evidence="4">DUF1640 domain-containing protein</fullName>
    </recommendedName>
</protein>
<keyword evidence="1" id="KW-1133">Transmembrane helix</keyword>
<name>A0A975CXN5_9SPHN</name>
<keyword evidence="1" id="KW-0472">Membrane</keyword>
<dbReference type="Proteomes" id="UP000664914">
    <property type="component" value="Chromosome"/>
</dbReference>
<proteinExistence type="predicted"/>
<evidence type="ECO:0000313" key="2">
    <source>
        <dbReference type="EMBL" id="QTH19685.1"/>
    </source>
</evidence>
<dbReference type="AlphaFoldDB" id="A0A975CXN5"/>
<feature type="transmembrane region" description="Helical" evidence="1">
    <location>
        <begin position="53"/>
        <end position="74"/>
    </location>
</feature>